<gene>
    <name evidence="4" type="ORF">GH714_003396</name>
</gene>
<dbReference type="GO" id="GO:0007018">
    <property type="term" value="P:microtubule-based movement"/>
    <property type="evidence" value="ECO:0007669"/>
    <property type="project" value="InterPro"/>
</dbReference>
<keyword evidence="1" id="KW-0175">Coiled coil</keyword>
<feature type="compositionally biased region" description="Basic and acidic residues" evidence="2">
    <location>
        <begin position="68"/>
        <end position="94"/>
    </location>
</feature>
<feature type="region of interest" description="Disordered" evidence="2">
    <location>
        <begin position="1"/>
        <end position="116"/>
    </location>
</feature>
<protein>
    <recommendedName>
        <fullName evidence="3">Tesmin/TSO1-like CXC domain-containing protein</fullName>
    </recommendedName>
</protein>
<dbReference type="GO" id="GO:0051231">
    <property type="term" value="P:spindle elongation"/>
    <property type="evidence" value="ECO:0007669"/>
    <property type="project" value="TreeGrafter"/>
</dbReference>
<feature type="compositionally biased region" description="Basic residues" evidence="2">
    <location>
        <begin position="1"/>
        <end position="11"/>
    </location>
</feature>
<reference evidence="4 5" key="1">
    <citation type="journal article" date="2020" name="Mol. Plant">
        <title>The Chromosome-Based Rubber Tree Genome Provides New Insights into Spurge Genome Evolution and Rubber Biosynthesis.</title>
        <authorList>
            <person name="Liu J."/>
            <person name="Shi C."/>
            <person name="Shi C.C."/>
            <person name="Li W."/>
            <person name="Zhang Q.J."/>
            <person name="Zhang Y."/>
            <person name="Li K."/>
            <person name="Lu H.F."/>
            <person name="Shi C."/>
            <person name="Zhu S.T."/>
            <person name="Xiao Z.Y."/>
            <person name="Nan H."/>
            <person name="Yue Y."/>
            <person name="Zhu X.G."/>
            <person name="Wu Y."/>
            <person name="Hong X.N."/>
            <person name="Fan G.Y."/>
            <person name="Tong Y."/>
            <person name="Zhang D."/>
            <person name="Mao C.L."/>
            <person name="Liu Y.L."/>
            <person name="Hao S.J."/>
            <person name="Liu W.Q."/>
            <person name="Lv M.Q."/>
            <person name="Zhang H.B."/>
            <person name="Liu Y."/>
            <person name="Hu-Tang G.R."/>
            <person name="Wang J.P."/>
            <person name="Wang J.H."/>
            <person name="Sun Y.H."/>
            <person name="Ni S.B."/>
            <person name="Chen W.B."/>
            <person name="Zhang X.C."/>
            <person name="Jiao Y.N."/>
            <person name="Eichler E.E."/>
            <person name="Li G.H."/>
            <person name="Liu X."/>
            <person name="Gao L.Z."/>
        </authorList>
    </citation>
    <scope>NUCLEOTIDE SEQUENCE [LARGE SCALE GENOMIC DNA]</scope>
    <source>
        <strain evidence="5">cv. GT1</strain>
        <tissue evidence="4">Leaf</tissue>
    </source>
</reference>
<dbReference type="GO" id="GO:0003777">
    <property type="term" value="F:microtubule motor activity"/>
    <property type="evidence" value="ECO:0007669"/>
    <property type="project" value="InterPro"/>
</dbReference>
<dbReference type="EMBL" id="JAAGAX010000010">
    <property type="protein sequence ID" value="KAF2299791.1"/>
    <property type="molecule type" value="Genomic_DNA"/>
</dbReference>
<dbReference type="Proteomes" id="UP000467840">
    <property type="component" value="Chromosome 4"/>
</dbReference>
<feature type="compositionally biased region" description="Polar residues" evidence="2">
    <location>
        <begin position="100"/>
        <end position="113"/>
    </location>
</feature>
<dbReference type="SMART" id="SM01114">
    <property type="entry name" value="CXC"/>
    <property type="match status" value="1"/>
</dbReference>
<evidence type="ECO:0000256" key="1">
    <source>
        <dbReference type="SAM" id="Coils"/>
    </source>
</evidence>
<organism evidence="4 5">
    <name type="scientific">Hevea brasiliensis</name>
    <name type="common">Para rubber tree</name>
    <name type="synonym">Siphonia brasiliensis</name>
    <dbReference type="NCBI Taxonomy" id="3981"/>
    <lineage>
        <taxon>Eukaryota</taxon>
        <taxon>Viridiplantae</taxon>
        <taxon>Streptophyta</taxon>
        <taxon>Embryophyta</taxon>
        <taxon>Tracheophyta</taxon>
        <taxon>Spermatophyta</taxon>
        <taxon>Magnoliopsida</taxon>
        <taxon>eudicotyledons</taxon>
        <taxon>Gunneridae</taxon>
        <taxon>Pentapetalae</taxon>
        <taxon>rosids</taxon>
        <taxon>fabids</taxon>
        <taxon>Malpighiales</taxon>
        <taxon>Euphorbiaceae</taxon>
        <taxon>Crotonoideae</taxon>
        <taxon>Micrandreae</taxon>
        <taxon>Hevea</taxon>
    </lineage>
</organism>
<accession>A0A6A6LEE7</accession>
<feature type="compositionally biased region" description="Basic and acidic residues" evidence="2">
    <location>
        <begin position="23"/>
        <end position="57"/>
    </location>
</feature>
<feature type="domain" description="Tesmin/TSO1-like CXC" evidence="3">
    <location>
        <begin position="355"/>
        <end position="399"/>
    </location>
</feature>
<evidence type="ECO:0000259" key="3">
    <source>
        <dbReference type="SMART" id="SM01114"/>
    </source>
</evidence>
<feature type="coiled-coil region" evidence="1">
    <location>
        <begin position="235"/>
        <end position="276"/>
    </location>
</feature>
<dbReference type="GO" id="GO:0005875">
    <property type="term" value="C:microtubule associated complex"/>
    <property type="evidence" value="ECO:0007669"/>
    <property type="project" value="TreeGrafter"/>
</dbReference>
<keyword evidence="5" id="KW-1185">Reference proteome</keyword>
<dbReference type="PANTHER" id="PTHR47969:SF6">
    <property type="entry name" value="KINESIN-LIKE PROTEIN KIN-4C"/>
    <property type="match status" value="1"/>
</dbReference>
<dbReference type="PANTHER" id="PTHR47969">
    <property type="entry name" value="CHROMOSOME-ASSOCIATED KINESIN KIF4A-RELATED"/>
    <property type="match status" value="1"/>
</dbReference>
<dbReference type="Pfam" id="PF25764">
    <property type="entry name" value="KIF21A_4th"/>
    <property type="match status" value="1"/>
</dbReference>
<proteinExistence type="predicted"/>
<dbReference type="GO" id="GO:0007052">
    <property type="term" value="P:mitotic spindle organization"/>
    <property type="evidence" value="ECO:0007669"/>
    <property type="project" value="TreeGrafter"/>
</dbReference>
<comment type="caution">
    <text evidence="4">The sequence shown here is derived from an EMBL/GenBank/DDBJ whole genome shotgun (WGS) entry which is preliminary data.</text>
</comment>
<evidence type="ECO:0000313" key="4">
    <source>
        <dbReference type="EMBL" id="KAF2299791.1"/>
    </source>
</evidence>
<dbReference type="InterPro" id="IPR033467">
    <property type="entry name" value="Tesmin/TSO1-like_CXC"/>
</dbReference>
<evidence type="ECO:0000256" key="2">
    <source>
        <dbReference type="SAM" id="MobiDB-lite"/>
    </source>
</evidence>
<name>A0A6A6LEE7_HEVBR</name>
<sequence>MKKPNRRSKRKSIADSSSSPATGDDKPQEQQQLNEKRVDDLEKENEALKRVIEELKHKLPNVSPTSVDDLRKTKEDDDSQKLHVLEKQVMEMKKRLGGRSQLSAQKRNSSPKQKNGEAWVLTQDEIQRLKAQKVHLLCKIKLESVQFRLSKASLEKEVLQLKKEQRRNNYEMRKLLALNEKQKLVLQRKTEEAAMATKRLKELIESRKASSHRTSGSKSGSGSRIQAIELELKIAARVEEIRSEYDRQMEEMADEVRKFEEEAETLRQENFRYLLQEKEVDSKVRDSELRDLKEEVVRLSNLINQLGMPKAQVHAKKQDVDLVRSSVSVGSSIEFMDTPESECSGGSNAMSGKFTPRVCCSCSKKSLCKTSKCECRAAASGCGTGCGCAASKCSNRGVLSIKVDDSLQQKVASDLVHVSDTSETEKAIVTSQPAEVNNDCARIRKPLSEIGNTLKSKYLQVISSPIKPDQKMRENKTVTQVDIVDPSFSVLEIAEGPKKADKASLADIPTRLTRAKRSVVPKTDT</sequence>
<evidence type="ECO:0000313" key="5">
    <source>
        <dbReference type="Proteomes" id="UP000467840"/>
    </source>
</evidence>
<dbReference type="AlphaFoldDB" id="A0A6A6LEE7"/>
<dbReference type="InterPro" id="IPR027640">
    <property type="entry name" value="Kinesin-like_fam"/>
</dbReference>